<dbReference type="InterPro" id="IPR011009">
    <property type="entry name" value="Kinase-like_dom_sf"/>
</dbReference>
<evidence type="ECO:0000256" key="3">
    <source>
        <dbReference type="ARBA" id="ARBA00022777"/>
    </source>
</evidence>
<dbReference type="Proteomes" id="UP000054279">
    <property type="component" value="Unassembled WGS sequence"/>
</dbReference>
<dbReference type="CDD" id="cd04515">
    <property type="entry name" value="Alpha_kinase"/>
    <property type="match status" value="1"/>
</dbReference>
<evidence type="ECO:0000259" key="4">
    <source>
        <dbReference type="PROSITE" id="PS51158"/>
    </source>
</evidence>
<dbReference type="GO" id="GO:0004674">
    <property type="term" value="F:protein serine/threonine kinase activity"/>
    <property type="evidence" value="ECO:0007669"/>
    <property type="project" value="UniProtKB-KW"/>
</dbReference>
<evidence type="ECO:0000256" key="2">
    <source>
        <dbReference type="ARBA" id="ARBA00022679"/>
    </source>
</evidence>
<feature type="non-terminal residue" evidence="5">
    <location>
        <position position="1"/>
    </location>
</feature>
<dbReference type="GO" id="GO:0005524">
    <property type="term" value="F:ATP binding"/>
    <property type="evidence" value="ECO:0007669"/>
    <property type="project" value="InterPro"/>
</dbReference>
<accession>A0A0C9VFT3</accession>
<name>A0A0C9VFT3_SPHS4</name>
<proteinExistence type="predicted"/>
<dbReference type="InterPro" id="IPR004166">
    <property type="entry name" value="a-kinase_dom"/>
</dbReference>
<dbReference type="Pfam" id="PF02816">
    <property type="entry name" value="Alpha_kinase"/>
    <property type="match status" value="1"/>
</dbReference>
<keyword evidence="3" id="KW-0418">Kinase</keyword>
<keyword evidence="1" id="KW-0723">Serine/threonine-protein kinase</keyword>
<dbReference type="Gene3D" id="3.20.200.10">
    <property type="entry name" value="MHCK/EF2 kinase"/>
    <property type="match status" value="1"/>
</dbReference>
<protein>
    <recommendedName>
        <fullName evidence="4">Alpha-type protein kinase domain-containing protein</fullName>
    </recommendedName>
</protein>
<reference evidence="5 6" key="1">
    <citation type="submission" date="2014-06" db="EMBL/GenBank/DDBJ databases">
        <title>Evolutionary Origins and Diversification of the Mycorrhizal Mutualists.</title>
        <authorList>
            <consortium name="DOE Joint Genome Institute"/>
            <consortium name="Mycorrhizal Genomics Consortium"/>
            <person name="Kohler A."/>
            <person name="Kuo A."/>
            <person name="Nagy L.G."/>
            <person name="Floudas D."/>
            <person name="Copeland A."/>
            <person name="Barry K.W."/>
            <person name="Cichocki N."/>
            <person name="Veneault-Fourrey C."/>
            <person name="LaButti K."/>
            <person name="Lindquist E.A."/>
            <person name="Lipzen A."/>
            <person name="Lundell T."/>
            <person name="Morin E."/>
            <person name="Murat C."/>
            <person name="Riley R."/>
            <person name="Ohm R."/>
            <person name="Sun H."/>
            <person name="Tunlid A."/>
            <person name="Henrissat B."/>
            <person name="Grigoriev I.V."/>
            <person name="Hibbett D.S."/>
            <person name="Martin F."/>
        </authorList>
    </citation>
    <scope>NUCLEOTIDE SEQUENCE [LARGE SCALE GENOMIC DNA]</scope>
    <source>
        <strain evidence="5 6">SS14</strain>
    </source>
</reference>
<dbReference type="AlphaFoldDB" id="A0A0C9VFT3"/>
<evidence type="ECO:0000313" key="5">
    <source>
        <dbReference type="EMBL" id="KIJ36435.1"/>
    </source>
</evidence>
<dbReference type="HOGENOM" id="CLU_060149_0_0_1"/>
<sequence>ANLKDLLNELKLSTLAQYFMNSFYFSDRLYITVMRWNTENTFIGRLVHESDIQDPKDENASLIWSTFLVSPIFPSKGIIKKFSGHFDTGNNEDNSIFGIWADAYAHHVVMDSHKTLCITDIEACIVPERRQMIMFDPQANTKQKMSGFWDDGEKGIKHFLDTHICNKICDTLHLRDE</sequence>
<dbReference type="EMBL" id="KN837178">
    <property type="protein sequence ID" value="KIJ36435.1"/>
    <property type="molecule type" value="Genomic_DNA"/>
</dbReference>
<evidence type="ECO:0000313" key="6">
    <source>
        <dbReference type="Proteomes" id="UP000054279"/>
    </source>
</evidence>
<dbReference type="PROSITE" id="PS51158">
    <property type="entry name" value="ALPHA_KINASE"/>
    <property type="match status" value="1"/>
</dbReference>
<organism evidence="5 6">
    <name type="scientific">Sphaerobolus stellatus (strain SS14)</name>
    <dbReference type="NCBI Taxonomy" id="990650"/>
    <lineage>
        <taxon>Eukaryota</taxon>
        <taxon>Fungi</taxon>
        <taxon>Dikarya</taxon>
        <taxon>Basidiomycota</taxon>
        <taxon>Agaricomycotina</taxon>
        <taxon>Agaricomycetes</taxon>
        <taxon>Phallomycetidae</taxon>
        <taxon>Geastrales</taxon>
        <taxon>Sphaerobolaceae</taxon>
        <taxon>Sphaerobolus</taxon>
    </lineage>
</organism>
<gene>
    <name evidence="5" type="ORF">M422DRAFT_119380</name>
</gene>
<feature type="non-terminal residue" evidence="5">
    <location>
        <position position="177"/>
    </location>
</feature>
<dbReference type="OrthoDB" id="301415at2759"/>
<dbReference type="SUPFAM" id="SSF56112">
    <property type="entry name" value="Protein kinase-like (PK-like)"/>
    <property type="match status" value="1"/>
</dbReference>
<keyword evidence="2" id="KW-0808">Transferase</keyword>
<keyword evidence="6" id="KW-1185">Reference proteome</keyword>
<evidence type="ECO:0000256" key="1">
    <source>
        <dbReference type="ARBA" id="ARBA00022527"/>
    </source>
</evidence>
<feature type="domain" description="Alpha-type protein kinase" evidence="4">
    <location>
        <begin position="1"/>
        <end position="177"/>
    </location>
</feature>